<dbReference type="GO" id="GO:0015421">
    <property type="term" value="F:ABC-type oligopeptide transporter activity"/>
    <property type="evidence" value="ECO:0007669"/>
    <property type="project" value="TreeGrafter"/>
</dbReference>
<dbReference type="InterPro" id="IPR027417">
    <property type="entry name" value="P-loop_NTPase"/>
</dbReference>
<reference evidence="2 3" key="1">
    <citation type="submission" date="2018-08" db="EMBL/GenBank/DDBJ databases">
        <title>Paenibacillus sp. M4BSY-1, whole genome shotgun sequence.</title>
        <authorList>
            <person name="Tuo L."/>
        </authorList>
    </citation>
    <scope>NUCLEOTIDE SEQUENCE [LARGE SCALE GENOMIC DNA]</scope>
    <source>
        <strain evidence="2 3">M4BSY-1</strain>
    </source>
</reference>
<keyword evidence="2" id="KW-0547">Nucleotide-binding</keyword>
<dbReference type="Proteomes" id="UP000261905">
    <property type="component" value="Unassembled WGS sequence"/>
</dbReference>
<proteinExistence type="predicted"/>
<gene>
    <name evidence="2" type="ORF">DX130_21710</name>
</gene>
<dbReference type="PANTHER" id="PTHR43394">
    <property type="entry name" value="ATP-DEPENDENT PERMEASE MDL1, MITOCHONDRIAL"/>
    <property type="match status" value="1"/>
</dbReference>
<evidence type="ECO:0000313" key="3">
    <source>
        <dbReference type="Proteomes" id="UP000261905"/>
    </source>
</evidence>
<dbReference type="InterPro" id="IPR039421">
    <property type="entry name" value="Type_1_exporter"/>
</dbReference>
<comment type="caution">
    <text evidence="2">The sequence shown here is derived from an EMBL/GenBank/DDBJ whole genome shotgun (WGS) entry which is preliminary data.</text>
</comment>
<keyword evidence="2" id="KW-0067">ATP-binding</keyword>
<name>A0A371P822_9BACL</name>
<feature type="domain" description="ABC transporter" evidence="1">
    <location>
        <begin position="27"/>
        <end position="53"/>
    </location>
</feature>
<keyword evidence="3" id="KW-1185">Reference proteome</keyword>
<evidence type="ECO:0000313" key="2">
    <source>
        <dbReference type="EMBL" id="REK71606.1"/>
    </source>
</evidence>
<dbReference type="EMBL" id="QUBQ01000005">
    <property type="protein sequence ID" value="REK71606.1"/>
    <property type="molecule type" value="Genomic_DNA"/>
</dbReference>
<protein>
    <submittedName>
        <fullName evidence="2">ATP-binding cassette domain-containing protein</fullName>
    </submittedName>
</protein>
<organism evidence="2 3">
    <name type="scientific">Paenibacillus paeoniae</name>
    <dbReference type="NCBI Taxonomy" id="2292705"/>
    <lineage>
        <taxon>Bacteria</taxon>
        <taxon>Bacillati</taxon>
        <taxon>Bacillota</taxon>
        <taxon>Bacilli</taxon>
        <taxon>Bacillales</taxon>
        <taxon>Paenibacillaceae</taxon>
        <taxon>Paenibacillus</taxon>
    </lineage>
</organism>
<dbReference type="GO" id="GO:0090374">
    <property type="term" value="P:oligopeptide export from mitochondrion"/>
    <property type="evidence" value="ECO:0007669"/>
    <property type="project" value="TreeGrafter"/>
</dbReference>
<sequence>MLKFTKLLWNFPTDTILYWETWDYIIGGQRQRIFLARAISGNSEVLILDEATSALDLETERRVQANVDRLREGMTTIIITHQLSKMDNISYFIYIKNIKQVNWTSFYKKLSEVVCYGEYRKL</sequence>
<dbReference type="OrthoDB" id="9802264at2"/>
<accession>A0A371P822</accession>
<dbReference type="GO" id="GO:0016887">
    <property type="term" value="F:ATP hydrolysis activity"/>
    <property type="evidence" value="ECO:0007669"/>
    <property type="project" value="InterPro"/>
</dbReference>
<dbReference type="PANTHER" id="PTHR43394:SF15">
    <property type="entry name" value="ALPHA-FACTOR-TRANSPORTING ATPASE"/>
    <property type="match status" value="1"/>
</dbReference>
<dbReference type="Gene3D" id="3.40.50.300">
    <property type="entry name" value="P-loop containing nucleotide triphosphate hydrolases"/>
    <property type="match status" value="1"/>
</dbReference>
<evidence type="ECO:0000259" key="1">
    <source>
        <dbReference type="Pfam" id="PF00005"/>
    </source>
</evidence>
<dbReference type="InterPro" id="IPR003439">
    <property type="entry name" value="ABC_transporter-like_ATP-bd"/>
</dbReference>
<dbReference type="AlphaFoldDB" id="A0A371P822"/>
<dbReference type="Pfam" id="PF00005">
    <property type="entry name" value="ABC_tran"/>
    <property type="match status" value="1"/>
</dbReference>
<dbReference type="GO" id="GO:0005524">
    <property type="term" value="F:ATP binding"/>
    <property type="evidence" value="ECO:0007669"/>
    <property type="project" value="UniProtKB-KW"/>
</dbReference>
<dbReference type="SUPFAM" id="SSF52540">
    <property type="entry name" value="P-loop containing nucleoside triphosphate hydrolases"/>
    <property type="match status" value="1"/>
</dbReference>